<dbReference type="Gene3D" id="3.40.50.2300">
    <property type="match status" value="1"/>
</dbReference>
<dbReference type="SUPFAM" id="SSF52172">
    <property type="entry name" value="CheY-like"/>
    <property type="match status" value="1"/>
</dbReference>
<accession>A0A2T3NQ75</accession>
<dbReference type="GO" id="GO:0000976">
    <property type="term" value="F:transcription cis-regulatory region binding"/>
    <property type="evidence" value="ECO:0007669"/>
    <property type="project" value="TreeGrafter"/>
</dbReference>
<name>A0A2T3NQ75_9GAMM</name>
<evidence type="ECO:0000256" key="2">
    <source>
        <dbReference type="ARBA" id="ARBA00023012"/>
    </source>
</evidence>
<dbReference type="Gene3D" id="1.10.10.10">
    <property type="entry name" value="Winged helix-like DNA-binding domain superfamily/Winged helix DNA-binding domain"/>
    <property type="match status" value="1"/>
</dbReference>
<evidence type="ECO:0000256" key="6">
    <source>
        <dbReference type="PROSITE-ProRule" id="PRU00169"/>
    </source>
</evidence>
<dbReference type="EMBL" id="PYMA01000011">
    <property type="protein sequence ID" value="PSW18391.1"/>
    <property type="molecule type" value="Genomic_DNA"/>
</dbReference>
<feature type="modified residue" description="4-aspartylphosphate" evidence="6">
    <location>
        <position position="51"/>
    </location>
</feature>
<evidence type="ECO:0000256" key="4">
    <source>
        <dbReference type="ARBA" id="ARBA00023125"/>
    </source>
</evidence>
<evidence type="ECO:0000313" key="11">
    <source>
        <dbReference type="Proteomes" id="UP000241771"/>
    </source>
</evidence>
<dbReference type="PROSITE" id="PS50110">
    <property type="entry name" value="RESPONSE_REGULATORY"/>
    <property type="match status" value="1"/>
</dbReference>
<evidence type="ECO:0000259" key="9">
    <source>
        <dbReference type="PROSITE" id="PS51755"/>
    </source>
</evidence>
<keyword evidence="1 6" id="KW-0597">Phosphoprotein</keyword>
<dbReference type="OrthoDB" id="4127888at2"/>
<dbReference type="SMART" id="SM00448">
    <property type="entry name" value="REC"/>
    <property type="match status" value="1"/>
</dbReference>
<evidence type="ECO:0000256" key="5">
    <source>
        <dbReference type="ARBA" id="ARBA00023163"/>
    </source>
</evidence>
<gene>
    <name evidence="10" type="ORF">C9I98_16960</name>
</gene>
<feature type="domain" description="Response regulatory" evidence="8">
    <location>
        <begin position="2"/>
        <end position="117"/>
    </location>
</feature>
<dbReference type="Pfam" id="PF00486">
    <property type="entry name" value="Trans_reg_C"/>
    <property type="match status" value="1"/>
</dbReference>
<feature type="domain" description="OmpR/PhoB-type" evidence="9">
    <location>
        <begin position="125"/>
        <end position="221"/>
    </location>
</feature>
<dbReference type="AlphaFoldDB" id="A0A2T3NQ75"/>
<dbReference type="InterPro" id="IPR001867">
    <property type="entry name" value="OmpR/PhoB-type_DNA-bd"/>
</dbReference>
<reference evidence="10 11" key="1">
    <citation type="submission" date="2018-01" db="EMBL/GenBank/DDBJ databases">
        <title>Whole genome sequencing of Histamine producing bacteria.</title>
        <authorList>
            <person name="Butler K."/>
        </authorList>
    </citation>
    <scope>NUCLEOTIDE SEQUENCE [LARGE SCALE GENOMIC DNA]</scope>
    <source>
        <strain evidence="10 11">DSM 100436</strain>
    </source>
</reference>
<evidence type="ECO:0000256" key="3">
    <source>
        <dbReference type="ARBA" id="ARBA00023015"/>
    </source>
</evidence>
<protein>
    <submittedName>
        <fullName evidence="10">DNA-binding response regulator</fullName>
    </submittedName>
</protein>
<dbReference type="Proteomes" id="UP000241771">
    <property type="component" value="Unassembled WGS sequence"/>
</dbReference>
<keyword evidence="2" id="KW-0902">Two-component regulatory system</keyword>
<dbReference type="RefSeq" id="WP_036831768.1">
    <property type="nucleotide sequence ID" value="NZ_JGVO01001602.1"/>
</dbReference>
<dbReference type="Pfam" id="PF00072">
    <property type="entry name" value="Response_reg"/>
    <property type="match status" value="1"/>
</dbReference>
<dbReference type="InterPro" id="IPR011006">
    <property type="entry name" value="CheY-like_superfamily"/>
</dbReference>
<dbReference type="PANTHER" id="PTHR48111:SF22">
    <property type="entry name" value="REGULATOR OF RPOS"/>
    <property type="match status" value="1"/>
</dbReference>
<dbReference type="GO" id="GO:0005829">
    <property type="term" value="C:cytosol"/>
    <property type="evidence" value="ECO:0007669"/>
    <property type="project" value="TreeGrafter"/>
</dbReference>
<keyword evidence="4 7" id="KW-0238">DNA-binding</keyword>
<dbReference type="GO" id="GO:0000156">
    <property type="term" value="F:phosphorelay response regulator activity"/>
    <property type="evidence" value="ECO:0007669"/>
    <property type="project" value="TreeGrafter"/>
</dbReference>
<evidence type="ECO:0000313" key="10">
    <source>
        <dbReference type="EMBL" id="PSW18391.1"/>
    </source>
</evidence>
<evidence type="ECO:0000256" key="1">
    <source>
        <dbReference type="ARBA" id="ARBA00022553"/>
    </source>
</evidence>
<dbReference type="PROSITE" id="PS51755">
    <property type="entry name" value="OMPR_PHOB"/>
    <property type="match status" value="1"/>
</dbReference>
<feature type="DNA-binding region" description="OmpR/PhoB-type" evidence="7">
    <location>
        <begin position="125"/>
        <end position="221"/>
    </location>
</feature>
<dbReference type="InterPro" id="IPR039420">
    <property type="entry name" value="WalR-like"/>
</dbReference>
<dbReference type="PANTHER" id="PTHR48111">
    <property type="entry name" value="REGULATOR OF RPOS"/>
    <property type="match status" value="1"/>
</dbReference>
<sequence>MKILIVEDNHHVAETIADYLEIGGHITDFAYNGESALCLLGKDNFDVIVMDVMMPKADGISTVQKIRQQLLCSTPILFLTAKDTLEDKVAAFKAGGDDYLIKPFAMEELSLRLEALACRGPRKDMGILSFADIRLNTQTDQVTRADKPMKLSRIQFKILTVLLKHAPNMVSRKQVIEEVWGEEAPSSDALRSHVYGLRNAIDKGFETSRLETIHGQGYRLK</sequence>
<evidence type="ECO:0000256" key="7">
    <source>
        <dbReference type="PROSITE-ProRule" id="PRU01091"/>
    </source>
</evidence>
<keyword evidence="11" id="KW-1185">Reference proteome</keyword>
<keyword evidence="3" id="KW-0805">Transcription regulation</keyword>
<dbReference type="GO" id="GO:0006355">
    <property type="term" value="P:regulation of DNA-templated transcription"/>
    <property type="evidence" value="ECO:0007669"/>
    <property type="project" value="InterPro"/>
</dbReference>
<dbReference type="InterPro" id="IPR001789">
    <property type="entry name" value="Sig_transdc_resp-reg_receiver"/>
</dbReference>
<organism evidence="10 11">
    <name type="scientific">Photobacterium sanctipauli</name>
    <dbReference type="NCBI Taxonomy" id="1342794"/>
    <lineage>
        <taxon>Bacteria</taxon>
        <taxon>Pseudomonadati</taxon>
        <taxon>Pseudomonadota</taxon>
        <taxon>Gammaproteobacteria</taxon>
        <taxon>Vibrionales</taxon>
        <taxon>Vibrionaceae</taxon>
        <taxon>Photobacterium</taxon>
    </lineage>
</organism>
<keyword evidence="5" id="KW-0804">Transcription</keyword>
<dbReference type="GO" id="GO:0032993">
    <property type="term" value="C:protein-DNA complex"/>
    <property type="evidence" value="ECO:0007669"/>
    <property type="project" value="TreeGrafter"/>
</dbReference>
<dbReference type="CDD" id="cd00383">
    <property type="entry name" value="trans_reg_C"/>
    <property type="match status" value="1"/>
</dbReference>
<dbReference type="SMART" id="SM00862">
    <property type="entry name" value="Trans_reg_C"/>
    <property type="match status" value="1"/>
</dbReference>
<comment type="caution">
    <text evidence="10">The sequence shown here is derived from an EMBL/GenBank/DDBJ whole genome shotgun (WGS) entry which is preliminary data.</text>
</comment>
<evidence type="ECO:0000259" key="8">
    <source>
        <dbReference type="PROSITE" id="PS50110"/>
    </source>
</evidence>
<dbReference type="CDD" id="cd17574">
    <property type="entry name" value="REC_OmpR"/>
    <property type="match status" value="1"/>
</dbReference>
<dbReference type="InterPro" id="IPR036388">
    <property type="entry name" value="WH-like_DNA-bd_sf"/>
</dbReference>
<proteinExistence type="predicted"/>